<dbReference type="Pfam" id="PF00378">
    <property type="entry name" value="ECH_1"/>
    <property type="match status" value="1"/>
</dbReference>
<dbReference type="SUPFAM" id="SSF52096">
    <property type="entry name" value="ClpP/crotonase"/>
    <property type="match status" value="1"/>
</dbReference>
<dbReference type="RefSeq" id="WP_116957161.1">
    <property type="nucleotide sequence ID" value="NZ_QVLS01000001.1"/>
</dbReference>
<dbReference type="PROSITE" id="PS00166">
    <property type="entry name" value="ENOYL_COA_HYDRATASE"/>
    <property type="match status" value="1"/>
</dbReference>
<dbReference type="NCBIfam" id="NF006128">
    <property type="entry name" value="PRK08272.1"/>
    <property type="match status" value="1"/>
</dbReference>
<dbReference type="EMBL" id="QVLS01000001">
    <property type="protein sequence ID" value="RFP82470.1"/>
    <property type="molecule type" value="Genomic_DNA"/>
</dbReference>
<comment type="caution">
    <text evidence="3">The sequence shown here is derived from an EMBL/GenBank/DDBJ whole genome shotgun (WGS) entry which is preliminary data.</text>
</comment>
<gene>
    <name evidence="3" type="ORF">DY262_01140</name>
</gene>
<reference evidence="3 4" key="1">
    <citation type="submission" date="2018-08" db="EMBL/GenBank/DDBJ databases">
        <title>Hydrogenophaga sp. LA-38 isolated from sludge.</title>
        <authorList>
            <person name="Im W.-T."/>
        </authorList>
    </citation>
    <scope>NUCLEOTIDE SEQUENCE [LARGE SCALE GENOMIC DNA]</scope>
    <source>
        <strain evidence="3 4">LA-38</strain>
    </source>
</reference>
<dbReference type="PANTHER" id="PTHR43802">
    <property type="entry name" value="ENOYL-COA HYDRATASE"/>
    <property type="match status" value="1"/>
</dbReference>
<keyword evidence="4" id="KW-1185">Reference proteome</keyword>
<dbReference type="InterPro" id="IPR018376">
    <property type="entry name" value="Enoyl-CoA_hyd/isom_CS"/>
</dbReference>
<dbReference type="InterPro" id="IPR001753">
    <property type="entry name" value="Enoyl-CoA_hydra/iso"/>
</dbReference>
<keyword evidence="3" id="KW-0456">Lyase</keyword>
<dbReference type="GO" id="GO:0004300">
    <property type="term" value="F:enoyl-CoA hydratase activity"/>
    <property type="evidence" value="ECO:0007669"/>
    <property type="project" value="UniProtKB-EC"/>
</dbReference>
<accession>A0A372EPB7</accession>
<sequence length="302" mass="34042">MPNFNTLRIDQDPRNPRVARLLLNRPERLNAINDDTPRELRAAVEWANANDDVHVILVEGAGKGFCGGYDLSHFGEGDIDHPCQQERHPWDPLDDYAFMKRNTEDFMSLWRSPKPTIAKVHGAAVAGGSDIALCCDLLVMAEDARIGYMPTRVWGCPTTAMWTYRLGPTRAKQLMFTGDLIDGRTAADWGLANEAVPLDQLETRALALAERIAGVPRSHLAMHKMVVNQVLLTMGLEQTQSLATLFDGITRHNPEGLWFRRYAQDQGFKAAVQWRDSGRPIPEGDEARALIREMEDRRRTNR</sequence>
<dbReference type="Gene3D" id="3.90.226.10">
    <property type="entry name" value="2-enoyl-CoA Hydratase, Chain A, domain 1"/>
    <property type="match status" value="1"/>
</dbReference>
<evidence type="ECO:0000256" key="1">
    <source>
        <dbReference type="ARBA" id="ARBA00005254"/>
    </source>
</evidence>
<evidence type="ECO:0000256" key="2">
    <source>
        <dbReference type="RuleBase" id="RU003707"/>
    </source>
</evidence>
<name>A0A372EPB7_9BURK</name>
<protein>
    <submittedName>
        <fullName evidence="3">Enoyl-CoA hydratase</fullName>
        <ecNumber evidence="3">4.2.1.17</ecNumber>
    </submittedName>
</protein>
<dbReference type="CDD" id="cd06558">
    <property type="entry name" value="crotonase-like"/>
    <property type="match status" value="1"/>
</dbReference>
<evidence type="ECO:0000313" key="4">
    <source>
        <dbReference type="Proteomes" id="UP000261931"/>
    </source>
</evidence>
<organism evidence="3 4">
    <name type="scientific">Hydrogenophaga borbori</name>
    <dbReference type="NCBI Taxonomy" id="2294117"/>
    <lineage>
        <taxon>Bacteria</taxon>
        <taxon>Pseudomonadati</taxon>
        <taxon>Pseudomonadota</taxon>
        <taxon>Betaproteobacteria</taxon>
        <taxon>Burkholderiales</taxon>
        <taxon>Comamonadaceae</taxon>
        <taxon>Hydrogenophaga</taxon>
    </lineage>
</organism>
<dbReference type="EC" id="4.2.1.17" evidence="3"/>
<dbReference type="InterPro" id="IPR029045">
    <property type="entry name" value="ClpP/crotonase-like_dom_sf"/>
</dbReference>
<evidence type="ECO:0000313" key="3">
    <source>
        <dbReference type="EMBL" id="RFP82470.1"/>
    </source>
</evidence>
<dbReference type="PANTHER" id="PTHR43802:SF1">
    <property type="entry name" value="IP11341P-RELATED"/>
    <property type="match status" value="1"/>
</dbReference>
<dbReference type="AlphaFoldDB" id="A0A372EPB7"/>
<dbReference type="Proteomes" id="UP000261931">
    <property type="component" value="Unassembled WGS sequence"/>
</dbReference>
<comment type="similarity">
    <text evidence="1 2">Belongs to the enoyl-CoA hydratase/isomerase family.</text>
</comment>
<proteinExistence type="inferred from homology"/>